<dbReference type="OrthoDB" id="1928087at2759"/>
<protein>
    <recommendedName>
        <fullName evidence="5">Zinc finger PHD-type domain-containing protein</fullName>
    </recommendedName>
</protein>
<dbReference type="Proteomes" id="UP000266188">
    <property type="component" value="Unassembled WGS sequence"/>
</dbReference>
<proteinExistence type="predicted"/>
<name>A0A3A2Z644_9EURO</name>
<dbReference type="GO" id="GO:0006325">
    <property type="term" value="P:chromatin organization"/>
    <property type="evidence" value="ECO:0007669"/>
    <property type="project" value="UniProtKB-KW"/>
</dbReference>
<dbReference type="SUPFAM" id="SSF57903">
    <property type="entry name" value="FYVE/PHD zinc finger"/>
    <property type="match status" value="1"/>
</dbReference>
<evidence type="ECO:0000256" key="2">
    <source>
        <dbReference type="SAM" id="MobiDB-lite"/>
    </source>
</evidence>
<evidence type="ECO:0000256" key="1">
    <source>
        <dbReference type="ARBA" id="ARBA00022853"/>
    </source>
</evidence>
<evidence type="ECO:0008006" key="5">
    <source>
        <dbReference type="Google" id="ProtNLM"/>
    </source>
</evidence>
<dbReference type="PANTHER" id="PTHR46462:SF3">
    <property type="entry name" value="UPSET, ISOFORM A"/>
    <property type="match status" value="1"/>
</dbReference>
<accession>A0A3A2Z644</accession>
<evidence type="ECO:0000313" key="3">
    <source>
        <dbReference type="EMBL" id="RJE18150.1"/>
    </source>
</evidence>
<gene>
    <name evidence="3" type="ORF">PHISCL_09517</name>
</gene>
<dbReference type="EMBL" id="MVGC01000614">
    <property type="protein sequence ID" value="RJE18150.1"/>
    <property type="molecule type" value="Genomic_DNA"/>
</dbReference>
<feature type="compositionally biased region" description="Basic and acidic residues" evidence="2">
    <location>
        <begin position="105"/>
        <end position="115"/>
    </location>
</feature>
<feature type="compositionally biased region" description="Basic residues" evidence="2">
    <location>
        <begin position="116"/>
        <end position="126"/>
    </location>
</feature>
<keyword evidence="4" id="KW-1185">Reference proteome</keyword>
<dbReference type="GO" id="GO:0006355">
    <property type="term" value="P:regulation of DNA-templated transcription"/>
    <property type="evidence" value="ECO:0007669"/>
    <property type="project" value="TreeGrafter"/>
</dbReference>
<comment type="caution">
    <text evidence="3">The sequence shown here is derived from an EMBL/GenBank/DDBJ whole genome shotgun (WGS) entry which is preliminary data.</text>
</comment>
<dbReference type="InterPro" id="IPR011011">
    <property type="entry name" value="Znf_FYVE_PHD"/>
</dbReference>
<dbReference type="GO" id="GO:0034967">
    <property type="term" value="C:Set3 complex"/>
    <property type="evidence" value="ECO:0007669"/>
    <property type="project" value="TreeGrafter"/>
</dbReference>
<evidence type="ECO:0000313" key="4">
    <source>
        <dbReference type="Proteomes" id="UP000266188"/>
    </source>
</evidence>
<dbReference type="PANTHER" id="PTHR46462">
    <property type="entry name" value="UPSET, ISOFORM A"/>
    <property type="match status" value="1"/>
</dbReference>
<keyword evidence="1" id="KW-0156">Chromatin regulator</keyword>
<dbReference type="STRING" id="2070753.A0A3A2Z644"/>
<reference evidence="4" key="1">
    <citation type="submission" date="2017-02" db="EMBL/GenBank/DDBJ databases">
        <authorList>
            <person name="Tafer H."/>
            <person name="Lopandic K."/>
        </authorList>
    </citation>
    <scope>NUCLEOTIDE SEQUENCE [LARGE SCALE GENOMIC DNA]</scope>
    <source>
        <strain evidence="4">CBS 366.77</strain>
    </source>
</reference>
<organism evidence="3 4">
    <name type="scientific">Aspergillus sclerotialis</name>
    <dbReference type="NCBI Taxonomy" id="2070753"/>
    <lineage>
        <taxon>Eukaryota</taxon>
        <taxon>Fungi</taxon>
        <taxon>Dikarya</taxon>
        <taxon>Ascomycota</taxon>
        <taxon>Pezizomycotina</taxon>
        <taxon>Eurotiomycetes</taxon>
        <taxon>Eurotiomycetidae</taxon>
        <taxon>Eurotiales</taxon>
        <taxon>Aspergillaceae</taxon>
        <taxon>Aspergillus</taxon>
        <taxon>Aspergillus subgen. Polypaecilum</taxon>
    </lineage>
</organism>
<dbReference type="Gene3D" id="3.30.40.10">
    <property type="entry name" value="Zinc/RING finger domain, C3HC4 (zinc finger)"/>
    <property type="match status" value="1"/>
</dbReference>
<dbReference type="AlphaFoldDB" id="A0A3A2Z644"/>
<dbReference type="GO" id="GO:0070210">
    <property type="term" value="C:Rpd3L-Expanded complex"/>
    <property type="evidence" value="ECO:0007669"/>
    <property type="project" value="TreeGrafter"/>
</dbReference>
<feature type="region of interest" description="Disordered" evidence="2">
    <location>
        <begin position="105"/>
        <end position="186"/>
    </location>
</feature>
<sequence length="186" mass="20705">MTDTSSVAITHPTTEPYPVTVPLNSPALNGAISDSAAPEEEEPYTIKCICAFEDDDGNTVFCEGCETWQHIECYYEGNAVPEVHNCVDCEPRHLDGEKATLRQMHLRREGGDQKSKRSKGQKKKSKERKDNNDHANGFHSRSDSGAVISHQQRSQRPTIAHPARSPRLLALSPCHQMGENVPRQTQ</sequence>
<dbReference type="InterPro" id="IPR013083">
    <property type="entry name" value="Znf_RING/FYVE/PHD"/>
</dbReference>